<dbReference type="GO" id="GO:0030424">
    <property type="term" value="C:axon"/>
    <property type="evidence" value="ECO:0007669"/>
    <property type="project" value="TreeGrafter"/>
</dbReference>
<feature type="compositionally biased region" description="Basic and acidic residues" evidence="4">
    <location>
        <begin position="759"/>
        <end position="783"/>
    </location>
</feature>
<keyword evidence="2 3" id="KW-0175">Coiled coil</keyword>
<accession>H3AFI7</accession>
<dbReference type="InterPro" id="IPR039008">
    <property type="entry name" value="IF_rod_dom"/>
</dbReference>
<feature type="compositionally biased region" description="Basic and acidic residues" evidence="4">
    <location>
        <begin position="801"/>
        <end position="825"/>
    </location>
</feature>
<feature type="compositionally biased region" description="Basic and acidic residues" evidence="4">
    <location>
        <begin position="536"/>
        <end position="607"/>
    </location>
</feature>
<dbReference type="Ensembl" id="ENSLACT00000008476.1">
    <property type="protein sequence ID" value="ENSLACP00000008408.1"/>
    <property type="gene ID" value="ENSLACG00000007444.1"/>
</dbReference>
<dbReference type="GO" id="GO:0005737">
    <property type="term" value="C:cytoplasm"/>
    <property type="evidence" value="ECO:0007669"/>
    <property type="project" value="TreeGrafter"/>
</dbReference>
<feature type="coiled-coil region" evidence="3">
    <location>
        <begin position="105"/>
        <end position="222"/>
    </location>
</feature>
<dbReference type="AlphaFoldDB" id="H3AFI7"/>
<evidence type="ECO:0000256" key="3">
    <source>
        <dbReference type="SAM" id="Coils"/>
    </source>
</evidence>
<dbReference type="PRINTS" id="PR01248">
    <property type="entry name" value="TYPE1KERATIN"/>
</dbReference>
<dbReference type="FunFam" id="1.20.5.1160:FF:000001">
    <property type="entry name" value="Keratin type II"/>
    <property type="match status" value="1"/>
</dbReference>
<gene>
    <name evidence="6" type="primary">LOC102366449</name>
</gene>
<dbReference type="SMART" id="SM01391">
    <property type="entry name" value="Filament"/>
    <property type="match status" value="1"/>
</dbReference>
<dbReference type="Proteomes" id="UP000008672">
    <property type="component" value="Unassembled WGS sequence"/>
</dbReference>
<reference evidence="6" key="3">
    <citation type="submission" date="2025-09" db="UniProtKB">
        <authorList>
            <consortium name="Ensembl"/>
        </authorList>
    </citation>
    <scope>IDENTIFICATION</scope>
</reference>
<dbReference type="GO" id="GO:0033693">
    <property type="term" value="P:neurofilament bundle assembly"/>
    <property type="evidence" value="ECO:0007669"/>
    <property type="project" value="TreeGrafter"/>
</dbReference>
<feature type="region of interest" description="Disordered" evidence="4">
    <location>
        <begin position="496"/>
        <end position="521"/>
    </location>
</feature>
<evidence type="ECO:0000256" key="1">
    <source>
        <dbReference type="ARBA" id="ARBA00022754"/>
    </source>
</evidence>
<reference evidence="7" key="1">
    <citation type="submission" date="2011-08" db="EMBL/GenBank/DDBJ databases">
        <title>The draft genome of Latimeria chalumnae.</title>
        <authorList>
            <person name="Di Palma F."/>
            <person name="Alfoldi J."/>
            <person name="Johnson J."/>
            <person name="Berlin A."/>
            <person name="Gnerre S."/>
            <person name="Jaffe D."/>
            <person name="MacCallum I."/>
            <person name="Young S."/>
            <person name="Walker B.J."/>
            <person name="Lander E."/>
            <person name="Lindblad-Toh K."/>
        </authorList>
    </citation>
    <scope>NUCLEOTIDE SEQUENCE [LARGE SCALE GENOMIC DNA]</scope>
    <source>
        <strain evidence="7">Wild caught</strain>
    </source>
</reference>
<proteinExistence type="predicted"/>
<name>H3AFI7_LATCH</name>
<dbReference type="PANTHER" id="PTHR45652">
    <property type="entry name" value="GLIAL FIBRILLARY ACIDIC PROTEIN"/>
    <property type="match status" value="1"/>
</dbReference>
<dbReference type="STRING" id="7897.ENSLACP00000008408"/>
<feature type="compositionally biased region" description="Basic and acidic residues" evidence="4">
    <location>
        <begin position="615"/>
        <end position="644"/>
    </location>
</feature>
<reference evidence="6" key="2">
    <citation type="submission" date="2025-08" db="UniProtKB">
        <authorList>
            <consortium name="Ensembl"/>
        </authorList>
    </citation>
    <scope>IDENTIFICATION</scope>
</reference>
<dbReference type="InParanoid" id="H3AFI7"/>
<organism evidence="6 7">
    <name type="scientific">Latimeria chalumnae</name>
    <name type="common">Coelacanth</name>
    <dbReference type="NCBI Taxonomy" id="7897"/>
    <lineage>
        <taxon>Eukaryota</taxon>
        <taxon>Metazoa</taxon>
        <taxon>Chordata</taxon>
        <taxon>Craniata</taxon>
        <taxon>Vertebrata</taxon>
        <taxon>Euteleostomi</taxon>
        <taxon>Coelacanthiformes</taxon>
        <taxon>Coelacanthidae</taxon>
        <taxon>Latimeria</taxon>
    </lineage>
</organism>
<evidence type="ECO:0000256" key="4">
    <source>
        <dbReference type="SAM" id="MobiDB-lite"/>
    </source>
</evidence>
<evidence type="ECO:0000259" key="5">
    <source>
        <dbReference type="PROSITE" id="PS51842"/>
    </source>
</evidence>
<dbReference type="eggNOG" id="KOG1216">
    <property type="taxonomic scope" value="Eukaryota"/>
</dbReference>
<dbReference type="GeneTree" id="ENSGT00940000161685"/>
<dbReference type="Bgee" id="ENSLACG00000007444">
    <property type="expression patterns" value="Expressed in chordate pharynx and 2 other cell types or tissues"/>
</dbReference>
<dbReference type="PANTHER" id="PTHR45652:SF10">
    <property type="entry name" value="NEUROFILAMENT MEDIUM POLYPEPTIDE ISOFORM X1"/>
    <property type="match status" value="1"/>
</dbReference>
<dbReference type="Gene3D" id="1.20.5.170">
    <property type="match status" value="1"/>
</dbReference>
<evidence type="ECO:0000313" key="7">
    <source>
        <dbReference type="Proteomes" id="UP000008672"/>
    </source>
</evidence>
<protein>
    <recommendedName>
        <fullName evidence="5">IF rod domain-containing protein</fullName>
    </recommendedName>
</protein>
<feature type="compositionally biased region" description="Basic and acidic residues" evidence="4">
    <location>
        <begin position="664"/>
        <end position="679"/>
    </location>
</feature>
<dbReference type="InterPro" id="IPR002957">
    <property type="entry name" value="Keratin_I"/>
</dbReference>
<dbReference type="GO" id="GO:0099160">
    <property type="term" value="C:postsynaptic intermediate filament cytoskeleton"/>
    <property type="evidence" value="ECO:0007669"/>
    <property type="project" value="TreeGrafter"/>
</dbReference>
<dbReference type="PROSITE" id="PS51842">
    <property type="entry name" value="IF_ROD_2"/>
    <property type="match status" value="1"/>
</dbReference>
<dbReference type="InterPro" id="IPR050405">
    <property type="entry name" value="Intermediate_filament"/>
</dbReference>
<feature type="region of interest" description="Disordered" evidence="4">
    <location>
        <begin position="536"/>
        <end position="825"/>
    </location>
</feature>
<dbReference type="FunFam" id="1.20.5.170:FF:000002">
    <property type="entry name" value="Type I keratin KA11"/>
    <property type="match status" value="1"/>
</dbReference>
<feature type="compositionally biased region" description="Basic and acidic residues" evidence="4">
    <location>
        <begin position="696"/>
        <end position="739"/>
    </location>
</feature>
<keyword evidence="1" id="KW-0403">Intermediate filament</keyword>
<evidence type="ECO:0000313" key="6">
    <source>
        <dbReference type="Ensembl" id="ENSLACP00000008408.1"/>
    </source>
</evidence>
<dbReference type="HOGENOM" id="CLU_343449_0_0_1"/>
<keyword evidence="7" id="KW-1185">Reference proteome</keyword>
<feature type="coiled-coil region" evidence="3">
    <location>
        <begin position="255"/>
        <end position="368"/>
    </location>
</feature>
<dbReference type="SUPFAM" id="SSF64593">
    <property type="entry name" value="Intermediate filament protein, coiled coil region"/>
    <property type="match status" value="2"/>
</dbReference>
<feature type="compositionally biased region" description="Basic and acidic residues" evidence="4">
    <location>
        <begin position="503"/>
        <end position="513"/>
    </location>
</feature>
<feature type="region of interest" description="Disordered" evidence="4">
    <location>
        <begin position="1"/>
        <end position="30"/>
    </location>
</feature>
<dbReference type="Gene3D" id="1.20.5.1160">
    <property type="entry name" value="Vasodilator-stimulated phosphoprotein"/>
    <property type="match status" value="1"/>
</dbReference>
<dbReference type="EMBL" id="AFYH01157184">
    <property type="status" value="NOT_ANNOTATED_CDS"/>
    <property type="molecule type" value="Genomic_DNA"/>
</dbReference>
<dbReference type="Pfam" id="PF00038">
    <property type="entry name" value="Filament"/>
    <property type="match status" value="1"/>
</dbReference>
<sequence length="825" mass="93778">MSYMDFLTTRPRRGAQGDHPRLQTRVPGSLSSGVPFPRLSSIPASANYIHRSNALLKREYISPTFKPSDSLEFTQIVGDLNVPNVTEKEILQKLNERFAGFIDNVHHLEVQNSNLEAEIETLRCTQSSPSLAEFYEPYIRDLRELIQEVNSQKTQIQLAHQQLEEDLENWSQKCQAEAQIREDTEANVRALKKETGDANLLKLELEKKAQSLADEIVFLKKNHEEEVTELMSQMQDPQVTYEMKGILKPNITAALKDLRAQLEGHTNNNMQQAEELFKSRVAKLAKAAEINNDALQTTRQEIIEYRKQLQSKSTELEAVRGTKESLEKQLDHLEERHDAEIAYFQNTIQQLECELKDTKWEMANHLREYQELLNVKMALDVEIASYRRLLEGEENRITSVSGSFTAPIGLQEQVATYTAEEVAKQKTDPVKIEPQYKFVEEIITETTKEIEMTDIEECQGLPETETSLEEEKLSSDQPIELEKVEETAKVVEALSEKVEEDQTEKHEEGKQETTCEAEEGKEEILAATAEVMREAQGEVLGDKTVEPKVETMEHGESLPSMEEDKSVSEEIPKEREEKDEGDEKRATTGSKEGKEVHVDIEATKESEQGEEEEDKKEKQGDLESKLDATLEVKEKLGDHSKKEEEPLESIVGKEELITSDEEQEKSIDEVKEENVRLLKSEVSLTTVEKDEEEDKESSKKAEKKEDEETVAKGSEKCEDSKHVEKGEDSKSEGKQKEQTQEAAIPPEEPRGQEAGKVQETSKEKAMEEYSKEAPKEPEEKSQEDIESQAEVSQAVQSAEETQVRDQQEEAKSDLSDNGKKQVHGD</sequence>
<dbReference type="Gene3D" id="1.20.5.500">
    <property type="entry name" value="Single helix bin"/>
    <property type="match status" value="1"/>
</dbReference>
<evidence type="ECO:0000256" key="2">
    <source>
        <dbReference type="ARBA" id="ARBA00023054"/>
    </source>
</evidence>
<dbReference type="OMA" id="HTHERAE"/>
<feature type="domain" description="IF rod" evidence="5">
    <location>
        <begin position="87"/>
        <end position="397"/>
    </location>
</feature>
<dbReference type="GO" id="GO:0005882">
    <property type="term" value="C:intermediate filament"/>
    <property type="evidence" value="ECO:0007669"/>
    <property type="project" value="UniProtKB-KW"/>
</dbReference>
<dbReference type="GO" id="GO:0005200">
    <property type="term" value="F:structural constituent of cytoskeleton"/>
    <property type="evidence" value="ECO:0007669"/>
    <property type="project" value="TreeGrafter"/>
</dbReference>
<feature type="compositionally biased region" description="Polar residues" evidence="4">
    <location>
        <begin position="789"/>
        <end position="800"/>
    </location>
</feature>